<dbReference type="Proteomes" id="UP001161017">
    <property type="component" value="Unassembled WGS sequence"/>
</dbReference>
<sequence length="214" mass="23752">MSGEAQTTVQAANNDSHPSPPSLVNHPAGDSSACTDSTPDLEPAPEMSQAMREIATLALIHVNQIQDLSDNACNGSHLHVRSHDKLCDIHAIVGEAIKDLRQGDKDTEQTISSLMALQTSFPGWLSKWEQDFEELHRQYRRTLPYRRACKITNPDGVTYAPAAYEDVIDTVLEDGGPELDHIGVVYFDGEPSVRNSPGRIRWAMYRRTLNENTN</sequence>
<dbReference type="EMBL" id="JAPUFD010000003">
    <property type="protein sequence ID" value="MDI1486460.1"/>
    <property type="molecule type" value="Genomic_DNA"/>
</dbReference>
<accession>A0AA43QH61</accession>
<evidence type="ECO:0000313" key="3">
    <source>
        <dbReference type="Proteomes" id="UP001161017"/>
    </source>
</evidence>
<comment type="caution">
    <text evidence="2">The sequence shown here is derived from an EMBL/GenBank/DDBJ whole genome shotgun (WGS) entry which is preliminary data.</text>
</comment>
<feature type="region of interest" description="Disordered" evidence="1">
    <location>
        <begin position="1"/>
        <end position="47"/>
    </location>
</feature>
<evidence type="ECO:0000313" key="2">
    <source>
        <dbReference type="EMBL" id="MDI1486460.1"/>
    </source>
</evidence>
<keyword evidence="3" id="KW-1185">Reference proteome</keyword>
<organism evidence="2 3">
    <name type="scientific">Ramalina farinacea</name>
    <dbReference type="NCBI Taxonomy" id="258253"/>
    <lineage>
        <taxon>Eukaryota</taxon>
        <taxon>Fungi</taxon>
        <taxon>Dikarya</taxon>
        <taxon>Ascomycota</taxon>
        <taxon>Pezizomycotina</taxon>
        <taxon>Lecanoromycetes</taxon>
        <taxon>OSLEUM clade</taxon>
        <taxon>Lecanoromycetidae</taxon>
        <taxon>Lecanorales</taxon>
        <taxon>Lecanorineae</taxon>
        <taxon>Ramalinaceae</taxon>
        <taxon>Ramalina</taxon>
    </lineage>
</organism>
<feature type="compositionally biased region" description="Polar residues" evidence="1">
    <location>
        <begin position="1"/>
        <end position="17"/>
    </location>
</feature>
<dbReference type="AlphaFoldDB" id="A0AA43QH61"/>
<proteinExistence type="predicted"/>
<name>A0AA43QH61_9LECA</name>
<gene>
    <name evidence="2" type="ORF">OHK93_005688</name>
</gene>
<protein>
    <submittedName>
        <fullName evidence="2">Uncharacterized protein</fullName>
    </submittedName>
</protein>
<evidence type="ECO:0000256" key="1">
    <source>
        <dbReference type="SAM" id="MobiDB-lite"/>
    </source>
</evidence>
<reference evidence="2" key="1">
    <citation type="journal article" date="2023" name="Genome Biol. Evol.">
        <title>First Whole Genome Sequence and Flow Cytometry Genome Size Data for the Lichen-Forming Fungus Ramalina farinacea (Ascomycota).</title>
        <authorList>
            <person name="Llewellyn T."/>
            <person name="Mian S."/>
            <person name="Hill R."/>
            <person name="Leitch I.J."/>
            <person name="Gaya E."/>
        </authorList>
    </citation>
    <scope>NUCLEOTIDE SEQUENCE</scope>
    <source>
        <strain evidence="2">LIQ254RAFAR</strain>
    </source>
</reference>